<dbReference type="Proteomes" id="UP000614609">
    <property type="component" value="Unassembled WGS sequence"/>
</dbReference>
<dbReference type="Pfam" id="PF24365">
    <property type="entry name" value="DUF7521"/>
    <property type="match status" value="1"/>
</dbReference>
<dbReference type="InterPro" id="IPR055943">
    <property type="entry name" value="DUF7521"/>
</dbReference>
<keyword evidence="1" id="KW-0812">Transmembrane</keyword>
<evidence type="ECO:0008006" key="4">
    <source>
        <dbReference type="Google" id="ProtNLM"/>
    </source>
</evidence>
<keyword evidence="1" id="KW-1133">Transmembrane helix</keyword>
<dbReference type="AlphaFoldDB" id="A0A830FMQ9"/>
<reference evidence="2" key="2">
    <citation type="submission" date="2020-09" db="EMBL/GenBank/DDBJ databases">
        <authorList>
            <person name="Sun Q."/>
            <person name="Ohkuma M."/>
        </authorList>
    </citation>
    <scope>NUCLEOTIDE SEQUENCE</scope>
    <source>
        <strain evidence="2">JCM 16108</strain>
    </source>
</reference>
<dbReference type="OrthoDB" id="266325at2157"/>
<gene>
    <name evidence="2" type="ORF">GCM10009017_14240</name>
</gene>
<feature type="transmembrane region" description="Helical" evidence="1">
    <location>
        <begin position="48"/>
        <end position="68"/>
    </location>
</feature>
<dbReference type="RefSeq" id="WP_188871346.1">
    <property type="nucleotide sequence ID" value="NZ_BMOO01000003.1"/>
</dbReference>
<evidence type="ECO:0000313" key="2">
    <source>
        <dbReference type="EMBL" id="GGM65313.1"/>
    </source>
</evidence>
<proteinExistence type="predicted"/>
<reference evidence="2" key="1">
    <citation type="journal article" date="2014" name="Int. J. Syst. Evol. Microbiol.">
        <title>Complete genome sequence of Corynebacterium casei LMG S-19264T (=DSM 44701T), isolated from a smear-ripened cheese.</title>
        <authorList>
            <consortium name="US DOE Joint Genome Institute (JGI-PGF)"/>
            <person name="Walter F."/>
            <person name="Albersmeier A."/>
            <person name="Kalinowski J."/>
            <person name="Ruckert C."/>
        </authorList>
    </citation>
    <scope>NUCLEOTIDE SEQUENCE</scope>
    <source>
        <strain evidence="2">JCM 16108</strain>
    </source>
</reference>
<name>A0A830FMQ9_9EURY</name>
<sequence>MRALTHPHVVTSLASYVLVAVRLATFALTLGLTLISFRAYRRAGTRRLEYAFVGFAFVSIGVGLTALADQLPVGPVFHIGATLPFLVGFATLYVSLYR</sequence>
<keyword evidence="1" id="KW-0472">Membrane</keyword>
<protein>
    <recommendedName>
        <fullName evidence="4">DUF998 domain-containing protein</fullName>
    </recommendedName>
</protein>
<feature type="transmembrane region" description="Helical" evidence="1">
    <location>
        <begin position="13"/>
        <end position="36"/>
    </location>
</feature>
<accession>A0A830FMQ9</accession>
<evidence type="ECO:0000313" key="3">
    <source>
        <dbReference type="Proteomes" id="UP000614609"/>
    </source>
</evidence>
<dbReference type="EMBL" id="BMOO01000003">
    <property type="protein sequence ID" value="GGM65313.1"/>
    <property type="molecule type" value="Genomic_DNA"/>
</dbReference>
<keyword evidence="3" id="KW-1185">Reference proteome</keyword>
<organism evidence="2 3">
    <name type="scientific">Halarchaeum rubridurum</name>
    <dbReference type="NCBI Taxonomy" id="489911"/>
    <lineage>
        <taxon>Archaea</taxon>
        <taxon>Methanobacteriati</taxon>
        <taxon>Methanobacteriota</taxon>
        <taxon>Stenosarchaea group</taxon>
        <taxon>Halobacteria</taxon>
        <taxon>Halobacteriales</taxon>
        <taxon>Halobacteriaceae</taxon>
    </lineage>
</organism>
<comment type="caution">
    <text evidence="2">The sequence shown here is derived from an EMBL/GenBank/DDBJ whole genome shotgun (WGS) entry which is preliminary data.</text>
</comment>
<feature type="transmembrane region" description="Helical" evidence="1">
    <location>
        <begin position="74"/>
        <end position="96"/>
    </location>
</feature>
<evidence type="ECO:0000256" key="1">
    <source>
        <dbReference type="SAM" id="Phobius"/>
    </source>
</evidence>